<gene>
    <name evidence="1" type="ORF">PPRIM_AZ9-3.1.T0450074</name>
</gene>
<evidence type="ECO:0000313" key="1">
    <source>
        <dbReference type="EMBL" id="CAD8070131.1"/>
    </source>
</evidence>
<dbReference type="Proteomes" id="UP000688137">
    <property type="component" value="Unassembled WGS sequence"/>
</dbReference>
<organism evidence="1 2">
    <name type="scientific">Paramecium primaurelia</name>
    <dbReference type="NCBI Taxonomy" id="5886"/>
    <lineage>
        <taxon>Eukaryota</taxon>
        <taxon>Sar</taxon>
        <taxon>Alveolata</taxon>
        <taxon>Ciliophora</taxon>
        <taxon>Intramacronucleata</taxon>
        <taxon>Oligohymenophorea</taxon>
        <taxon>Peniculida</taxon>
        <taxon>Parameciidae</taxon>
        <taxon>Paramecium</taxon>
    </lineage>
</organism>
<evidence type="ECO:0000313" key="2">
    <source>
        <dbReference type="Proteomes" id="UP000688137"/>
    </source>
</evidence>
<sequence length="472" mass="55630">MKQAILDFINLGILITKPIDAFYTQQFETFTNECYNCLIAFYKKQQSNDKLKSAYIALMNIVQNPKVENLNLLIFCATYIAQKTFYYQQNLNEQHTKNNERIHLDCYHIITFTLNGVIVSDQYIESNLKKYFTDKFLDYTKKTAPPPQYVKPTKFFGRPVEFTKLESDEGSEFAQTLSGIFKPPNKHKKLQIVEEETQYQVRQQFKSPPLRRMKIDINSISPSLATALHRTSLGFEKPKIINHPIMKSQLGDINFMQRLKELESDGEQKLDNKIQRSHRHNIIEQHNLTYPPKEYFQKNVKVDALFKNFLELKYVLDQRKETMSSIKDINDYQPRIPFVPTYTPYLQIESSQPKKQQFIQKSSFEILPPTNEIDKANISKFDIHASTTKSTINNQANTTFFFKTNNNKPQSLSKHSTQNSFFQYVNKQKEYKQQFDRFLSNESSPDRNIYQINSQLLKKQNFLKKSLQRLKK</sequence>
<reference evidence="1" key="1">
    <citation type="submission" date="2021-01" db="EMBL/GenBank/DDBJ databases">
        <authorList>
            <consortium name="Genoscope - CEA"/>
            <person name="William W."/>
        </authorList>
    </citation>
    <scope>NUCLEOTIDE SEQUENCE</scope>
</reference>
<comment type="caution">
    <text evidence="1">The sequence shown here is derived from an EMBL/GenBank/DDBJ whole genome shotgun (WGS) entry which is preliminary data.</text>
</comment>
<proteinExistence type="predicted"/>
<dbReference type="EMBL" id="CAJJDM010000045">
    <property type="protein sequence ID" value="CAD8070131.1"/>
    <property type="molecule type" value="Genomic_DNA"/>
</dbReference>
<accession>A0A8S1LX50</accession>
<keyword evidence="2" id="KW-1185">Reference proteome</keyword>
<dbReference type="AlphaFoldDB" id="A0A8S1LX50"/>
<protein>
    <submittedName>
        <fullName evidence="1">Uncharacterized protein</fullName>
    </submittedName>
</protein>
<name>A0A8S1LX50_PARPR</name>